<name>A0AAE3IZ21_9RHOB</name>
<gene>
    <name evidence="4" type="ORF">OH136_07220</name>
</gene>
<dbReference type="InterPro" id="IPR017871">
    <property type="entry name" value="ABC_transporter-like_CS"/>
</dbReference>
<dbReference type="SUPFAM" id="SSF52540">
    <property type="entry name" value="P-loop containing nucleoside triphosphate hydrolases"/>
    <property type="match status" value="1"/>
</dbReference>
<dbReference type="Pfam" id="PF00005">
    <property type="entry name" value="ABC_tran"/>
    <property type="match status" value="1"/>
</dbReference>
<comment type="caution">
    <text evidence="4">The sequence shown here is derived from an EMBL/GenBank/DDBJ whole genome shotgun (WGS) entry which is preliminary data.</text>
</comment>
<evidence type="ECO:0000313" key="4">
    <source>
        <dbReference type="EMBL" id="MCV6824344.1"/>
    </source>
</evidence>
<keyword evidence="2 4" id="KW-0067">ATP-binding</keyword>
<dbReference type="PROSITE" id="PS00211">
    <property type="entry name" value="ABC_TRANSPORTER_1"/>
    <property type="match status" value="1"/>
</dbReference>
<dbReference type="InterPro" id="IPR027417">
    <property type="entry name" value="P-loop_NTPase"/>
</dbReference>
<evidence type="ECO:0000256" key="1">
    <source>
        <dbReference type="ARBA" id="ARBA00022741"/>
    </source>
</evidence>
<reference evidence="4" key="1">
    <citation type="submission" date="2022-10" db="EMBL/GenBank/DDBJ databases">
        <authorList>
            <person name="Yue Y."/>
        </authorList>
    </citation>
    <scope>NUCLEOTIDE SEQUENCE</scope>
    <source>
        <strain evidence="4">Z654</strain>
    </source>
</reference>
<dbReference type="GO" id="GO:0016887">
    <property type="term" value="F:ATP hydrolysis activity"/>
    <property type="evidence" value="ECO:0007669"/>
    <property type="project" value="InterPro"/>
</dbReference>
<proteinExistence type="predicted"/>
<evidence type="ECO:0000313" key="5">
    <source>
        <dbReference type="Proteomes" id="UP001208041"/>
    </source>
</evidence>
<dbReference type="InterPro" id="IPR003439">
    <property type="entry name" value="ABC_transporter-like_ATP-bd"/>
</dbReference>
<keyword evidence="1" id="KW-0547">Nucleotide-binding</keyword>
<evidence type="ECO:0000259" key="3">
    <source>
        <dbReference type="PROSITE" id="PS50893"/>
    </source>
</evidence>
<dbReference type="PANTHER" id="PTHR43514">
    <property type="entry name" value="ABC TRANSPORTER I FAMILY MEMBER 10"/>
    <property type="match status" value="1"/>
</dbReference>
<dbReference type="RefSeq" id="WP_263953155.1">
    <property type="nucleotide sequence ID" value="NZ_JAOYFC010000001.1"/>
</dbReference>
<dbReference type="GO" id="GO:0005524">
    <property type="term" value="F:ATP binding"/>
    <property type="evidence" value="ECO:0007669"/>
    <property type="project" value="UniProtKB-KW"/>
</dbReference>
<dbReference type="SMART" id="SM00382">
    <property type="entry name" value="AAA"/>
    <property type="match status" value="1"/>
</dbReference>
<dbReference type="Gene3D" id="3.40.50.300">
    <property type="entry name" value="P-loop containing nucleotide triphosphate hydrolases"/>
    <property type="match status" value="1"/>
</dbReference>
<keyword evidence="5" id="KW-1185">Reference proteome</keyword>
<dbReference type="AlphaFoldDB" id="A0AAE3IZ21"/>
<protein>
    <submittedName>
        <fullName evidence="4">ATP-binding cassette domain-containing protein</fullName>
    </submittedName>
</protein>
<organism evidence="4 5">
    <name type="scientific">Halocynthiibacter halioticoli</name>
    <dbReference type="NCBI Taxonomy" id="2986804"/>
    <lineage>
        <taxon>Bacteria</taxon>
        <taxon>Pseudomonadati</taxon>
        <taxon>Pseudomonadota</taxon>
        <taxon>Alphaproteobacteria</taxon>
        <taxon>Rhodobacterales</taxon>
        <taxon>Paracoccaceae</taxon>
        <taxon>Halocynthiibacter</taxon>
    </lineage>
</organism>
<dbReference type="InterPro" id="IPR003593">
    <property type="entry name" value="AAA+_ATPase"/>
</dbReference>
<accession>A0AAE3IZ21</accession>
<dbReference type="PROSITE" id="PS50893">
    <property type="entry name" value="ABC_TRANSPORTER_2"/>
    <property type="match status" value="1"/>
</dbReference>
<sequence length="340" mass="36404">MIDLDLILRHPNFQLSAQVSLPDRGITGLVGPSGSGKTSLLRSIAGLNTPEQGTIRFNGQTWFDDTGVNLSPQSRPVAVVFQDMRLFPHLTIEGNLTQAAIWGKAPPLTTEIIDALELAPLLHRYPQALSGGEARRVALARALAQSPKLLLLDEPLAGLDTGQKDRILPYIARALHAANLPAIFVSHDAEEVARLCPKTVTLAPETSDTRSFTISQPAASGLQIPARVQDTDAHSVTLAVGDQRITSTPVLPFEQGAGVTIQTLPQTLMFGGESFASPLDYASLKVSVREAGVFADETMIFEAGSQEHEQIAELAKQAGARDGVGWLYFRVIAVFADDSG</sequence>
<evidence type="ECO:0000256" key="2">
    <source>
        <dbReference type="ARBA" id="ARBA00022840"/>
    </source>
</evidence>
<dbReference type="InterPro" id="IPR050334">
    <property type="entry name" value="Molybdenum_import_ModC"/>
</dbReference>
<feature type="domain" description="ABC transporter" evidence="3">
    <location>
        <begin position="1"/>
        <end position="226"/>
    </location>
</feature>
<dbReference type="Proteomes" id="UP001208041">
    <property type="component" value="Unassembled WGS sequence"/>
</dbReference>
<dbReference type="EMBL" id="JAOYFC010000001">
    <property type="protein sequence ID" value="MCV6824344.1"/>
    <property type="molecule type" value="Genomic_DNA"/>
</dbReference>
<dbReference type="PANTHER" id="PTHR43514:SF4">
    <property type="entry name" value="ABC TRANSPORTER I FAMILY MEMBER 10"/>
    <property type="match status" value="1"/>
</dbReference>